<dbReference type="Gene3D" id="3.40.50.1820">
    <property type="entry name" value="alpha/beta hydrolase"/>
    <property type="match status" value="1"/>
</dbReference>
<dbReference type="InterPro" id="IPR029058">
    <property type="entry name" value="AB_hydrolase_fold"/>
</dbReference>
<dbReference type="RefSeq" id="WP_379677525.1">
    <property type="nucleotide sequence ID" value="NZ_JBHLWP010000003.1"/>
</dbReference>
<dbReference type="Proteomes" id="UP001589773">
    <property type="component" value="Unassembled WGS sequence"/>
</dbReference>
<protein>
    <recommendedName>
        <fullName evidence="3">Thioesterase domain-containing protein</fullName>
    </recommendedName>
</protein>
<proteinExistence type="predicted"/>
<accession>A0ABV6FB60</accession>
<evidence type="ECO:0000313" key="1">
    <source>
        <dbReference type="EMBL" id="MFC0250764.1"/>
    </source>
</evidence>
<keyword evidence="2" id="KW-1185">Reference proteome</keyword>
<evidence type="ECO:0008006" key="3">
    <source>
        <dbReference type="Google" id="ProtNLM"/>
    </source>
</evidence>
<evidence type="ECO:0000313" key="2">
    <source>
        <dbReference type="Proteomes" id="UP001589773"/>
    </source>
</evidence>
<comment type="caution">
    <text evidence="1">The sequence shown here is derived from an EMBL/GenBank/DDBJ whole genome shotgun (WGS) entry which is preliminary data.</text>
</comment>
<dbReference type="EMBL" id="JBHLWP010000003">
    <property type="protein sequence ID" value="MFC0250764.1"/>
    <property type="molecule type" value="Genomic_DNA"/>
</dbReference>
<organism evidence="1 2">
    <name type="scientific">Massilia consociata</name>
    <dbReference type="NCBI Taxonomy" id="760117"/>
    <lineage>
        <taxon>Bacteria</taxon>
        <taxon>Pseudomonadati</taxon>
        <taxon>Pseudomonadota</taxon>
        <taxon>Betaproteobacteria</taxon>
        <taxon>Burkholderiales</taxon>
        <taxon>Oxalobacteraceae</taxon>
        <taxon>Telluria group</taxon>
        <taxon>Massilia</taxon>
    </lineage>
</organism>
<dbReference type="SUPFAM" id="SSF53474">
    <property type="entry name" value="alpha/beta-Hydrolases"/>
    <property type="match status" value="1"/>
</dbReference>
<sequence length="227" mass="25212">MIPQAFFTKAVLTPVADTTPITISVNRPRGTIYWGGAGLNGSYISDQLTALQEAGIKHVYRGTRTYTMAVDSLRSGFSIRYRGSPIDEDWHIGGMDDNPASQFNMIGYSYGSLLAAQTAHFYAHNGHIVDHLILIGSPIDIKFLQALEKQKNIKKIIVKNLKEHGDPIFAGITQPQFVRSYPTLFLQMVRSERSGEGMGHFYYASANATGASRRRDLAKFICDHGLR</sequence>
<reference evidence="1 2" key="1">
    <citation type="submission" date="2024-09" db="EMBL/GenBank/DDBJ databases">
        <authorList>
            <person name="Sun Q."/>
            <person name="Mori K."/>
        </authorList>
    </citation>
    <scope>NUCLEOTIDE SEQUENCE [LARGE SCALE GENOMIC DNA]</scope>
    <source>
        <strain evidence="1 2">CCM 7792</strain>
    </source>
</reference>
<gene>
    <name evidence="1" type="ORF">ACFFJK_02580</name>
</gene>
<name>A0ABV6FB60_9BURK</name>